<dbReference type="EMBL" id="KB207005">
    <property type="protein sequence ID" value="ELP86220.1"/>
    <property type="molecule type" value="Genomic_DNA"/>
</dbReference>
<organism evidence="2 3">
    <name type="scientific">Entamoeba invadens IP1</name>
    <dbReference type="NCBI Taxonomy" id="370355"/>
    <lineage>
        <taxon>Eukaryota</taxon>
        <taxon>Amoebozoa</taxon>
        <taxon>Evosea</taxon>
        <taxon>Archamoebae</taxon>
        <taxon>Mastigamoebida</taxon>
        <taxon>Entamoebidae</taxon>
        <taxon>Entamoeba</taxon>
    </lineage>
</organism>
<dbReference type="Proteomes" id="UP000014680">
    <property type="component" value="Unassembled WGS sequence"/>
</dbReference>
<dbReference type="VEuPathDB" id="AmoebaDB:EIN_110440"/>
<dbReference type="KEGG" id="eiv:EIN_110440"/>
<keyword evidence="1" id="KW-0812">Transmembrane</keyword>
<dbReference type="RefSeq" id="XP_004185566.1">
    <property type="nucleotide sequence ID" value="XM_004185518.1"/>
</dbReference>
<keyword evidence="1" id="KW-1133">Transmembrane helix</keyword>
<dbReference type="GeneID" id="14885227"/>
<keyword evidence="3" id="KW-1185">Reference proteome</keyword>
<dbReference type="AlphaFoldDB" id="A0A0A1TXT3"/>
<sequence length="107" mass="12200">MSKKLKITTTNYIKNLNIWKCCLYGCIYLVLFQILSIITQIQDFCFSYLSKLSHVNIPETVCQIEKFCFYGCAIISSVRISQNVTEIGCACFYGSVNVLTFVSPKIQ</sequence>
<dbReference type="Gene3D" id="3.80.10.10">
    <property type="entry name" value="Ribonuclease Inhibitor"/>
    <property type="match status" value="1"/>
</dbReference>
<keyword evidence="1" id="KW-0472">Membrane</keyword>
<protein>
    <recommendedName>
        <fullName evidence="4">Leucine rich repeat containing protein BspA family protein</fullName>
    </recommendedName>
</protein>
<reference evidence="2 3" key="1">
    <citation type="submission" date="2012-10" db="EMBL/GenBank/DDBJ databases">
        <authorList>
            <person name="Zafar N."/>
            <person name="Inman J."/>
            <person name="Hall N."/>
            <person name="Lorenzi H."/>
            <person name="Caler E."/>
        </authorList>
    </citation>
    <scope>NUCLEOTIDE SEQUENCE [LARGE SCALE GENOMIC DNA]</scope>
    <source>
        <strain evidence="2 3">IP1</strain>
    </source>
</reference>
<evidence type="ECO:0000313" key="2">
    <source>
        <dbReference type="EMBL" id="ELP86220.1"/>
    </source>
</evidence>
<dbReference type="InterPro" id="IPR026906">
    <property type="entry name" value="LRR_5"/>
</dbReference>
<evidence type="ECO:0000313" key="3">
    <source>
        <dbReference type="Proteomes" id="UP000014680"/>
    </source>
</evidence>
<dbReference type="Pfam" id="PF13306">
    <property type="entry name" value="LRR_5"/>
    <property type="match status" value="1"/>
</dbReference>
<name>A0A0A1TXT3_ENTIV</name>
<evidence type="ECO:0000256" key="1">
    <source>
        <dbReference type="SAM" id="Phobius"/>
    </source>
</evidence>
<dbReference type="InterPro" id="IPR032675">
    <property type="entry name" value="LRR_dom_sf"/>
</dbReference>
<feature type="transmembrane region" description="Helical" evidence="1">
    <location>
        <begin position="21"/>
        <end position="41"/>
    </location>
</feature>
<proteinExistence type="predicted"/>
<accession>A0A0A1TXT3</accession>
<evidence type="ECO:0008006" key="4">
    <source>
        <dbReference type="Google" id="ProtNLM"/>
    </source>
</evidence>
<gene>
    <name evidence="2" type="ORF">EIN_110440</name>
</gene>